<evidence type="ECO:0000259" key="2">
    <source>
        <dbReference type="PROSITE" id="PS00028"/>
    </source>
</evidence>
<dbReference type="EMBL" id="JARJCW010000063">
    <property type="protein sequence ID" value="KAJ7200379.1"/>
    <property type="molecule type" value="Genomic_DNA"/>
</dbReference>
<accession>A0AAD6Y453</accession>
<keyword evidence="4" id="KW-1185">Reference proteome</keyword>
<feature type="compositionally biased region" description="Pro residues" evidence="1">
    <location>
        <begin position="179"/>
        <end position="191"/>
    </location>
</feature>
<name>A0AAD6Y453_9AGAR</name>
<feature type="domain" description="C2H2-type" evidence="2">
    <location>
        <begin position="203"/>
        <end position="225"/>
    </location>
</feature>
<comment type="caution">
    <text evidence="3">The sequence shown here is derived from an EMBL/GenBank/DDBJ whole genome shotgun (WGS) entry which is preliminary data.</text>
</comment>
<feature type="non-terminal residue" evidence="3">
    <location>
        <position position="285"/>
    </location>
</feature>
<dbReference type="Proteomes" id="UP001219525">
    <property type="component" value="Unassembled WGS sequence"/>
</dbReference>
<reference evidence="3" key="1">
    <citation type="submission" date="2023-03" db="EMBL/GenBank/DDBJ databases">
        <title>Massive genome expansion in bonnet fungi (Mycena s.s.) driven by repeated elements and novel gene families across ecological guilds.</title>
        <authorList>
            <consortium name="Lawrence Berkeley National Laboratory"/>
            <person name="Harder C.B."/>
            <person name="Miyauchi S."/>
            <person name="Viragh M."/>
            <person name="Kuo A."/>
            <person name="Thoen E."/>
            <person name="Andreopoulos B."/>
            <person name="Lu D."/>
            <person name="Skrede I."/>
            <person name="Drula E."/>
            <person name="Henrissat B."/>
            <person name="Morin E."/>
            <person name="Kohler A."/>
            <person name="Barry K."/>
            <person name="LaButti K."/>
            <person name="Morin E."/>
            <person name="Salamov A."/>
            <person name="Lipzen A."/>
            <person name="Mereny Z."/>
            <person name="Hegedus B."/>
            <person name="Baldrian P."/>
            <person name="Stursova M."/>
            <person name="Weitz H."/>
            <person name="Taylor A."/>
            <person name="Grigoriev I.V."/>
            <person name="Nagy L.G."/>
            <person name="Martin F."/>
            <person name="Kauserud H."/>
        </authorList>
    </citation>
    <scope>NUCLEOTIDE SEQUENCE</scope>
    <source>
        <strain evidence="3">9144</strain>
    </source>
</reference>
<protein>
    <recommendedName>
        <fullName evidence="2">C2H2-type domain-containing protein</fullName>
    </recommendedName>
</protein>
<proteinExistence type="predicted"/>
<organism evidence="3 4">
    <name type="scientific">Mycena pura</name>
    <dbReference type="NCBI Taxonomy" id="153505"/>
    <lineage>
        <taxon>Eukaryota</taxon>
        <taxon>Fungi</taxon>
        <taxon>Dikarya</taxon>
        <taxon>Basidiomycota</taxon>
        <taxon>Agaricomycotina</taxon>
        <taxon>Agaricomycetes</taxon>
        <taxon>Agaricomycetidae</taxon>
        <taxon>Agaricales</taxon>
        <taxon>Marasmiineae</taxon>
        <taxon>Mycenaceae</taxon>
        <taxon>Mycena</taxon>
    </lineage>
</organism>
<dbReference type="PROSITE" id="PS00028">
    <property type="entry name" value="ZINC_FINGER_C2H2_1"/>
    <property type="match status" value="2"/>
</dbReference>
<evidence type="ECO:0000313" key="4">
    <source>
        <dbReference type="Proteomes" id="UP001219525"/>
    </source>
</evidence>
<dbReference type="SMART" id="SM00355">
    <property type="entry name" value="ZnF_C2H2"/>
    <property type="match status" value="3"/>
</dbReference>
<dbReference type="Gene3D" id="3.30.160.60">
    <property type="entry name" value="Classic Zinc Finger"/>
    <property type="match status" value="1"/>
</dbReference>
<evidence type="ECO:0000256" key="1">
    <source>
        <dbReference type="SAM" id="MobiDB-lite"/>
    </source>
</evidence>
<dbReference type="AlphaFoldDB" id="A0AAD6Y453"/>
<feature type="domain" description="C2H2-type" evidence="2">
    <location>
        <begin position="233"/>
        <end position="256"/>
    </location>
</feature>
<gene>
    <name evidence="3" type="ORF">GGX14DRAFT_466677</name>
</gene>
<feature type="compositionally biased region" description="Low complexity" evidence="1">
    <location>
        <begin position="157"/>
        <end position="178"/>
    </location>
</feature>
<feature type="region of interest" description="Disordered" evidence="1">
    <location>
        <begin position="152"/>
        <end position="191"/>
    </location>
</feature>
<sequence>MASIRLRALPGASLLVIPTSSGISFHIENSGGTEDSHDAPEIVLTSSPEGVRIVIQHQAVSGDDPTTSSGASDSFTNATMFSQPELDMIYTQMAPANFFHSLEGMGSALNGEGLNMDWFLFSHSPEDITAGGERIAEDCNLGWNFDRVTRTTRSRCSSSASPPSSSPSIISESETSPYSPGPSIPVVLRPPPTASDRALKFPCRFPGCDRICSRQHTRAKHEETHRIRVPLSCSEPGCTTTFSRSHDKLRHEVRTHNRPCHRCPVCHTFFATERRLGRHKCKQGG</sequence>
<evidence type="ECO:0000313" key="3">
    <source>
        <dbReference type="EMBL" id="KAJ7200379.1"/>
    </source>
</evidence>
<dbReference type="InterPro" id="IPR013087">
    <property type="entry name" value="Znf_C2H2_type"/>
</dbReference>